<gene>
    <name evidence="1" type="ORF">HNQ41_002251</name>
</gene>
<dbReference type="Proteomes" id="UP000551878">
    <property type="component" value="Unassembled WGS sequence"/>
</dbReference>
<name>A0A840QRZ5_9BACI</name>
<dbReference type="AlphaFoldDB" id="A0A840QRZ5"/>
<evidence type="ECO:0000313" key="2">
    <source>
        <dbReference type="Proteomes" id="UP000551878"/>
    </source>
</evidence>
<dbReference type="EMBL" id="JACHHB010000010">
    <property type="protein sequence ID" value="MBB5174057.1"/>
    <property type="molecule type" value="Genomic_DNA"/>
</dbReference>
<sequence>MPRRIRYKATLEEEEAMLAPAPQCLLVADKPLSLVTEALSLFFLSSFSAYELEVISDR</sequence>
<keyword evidence="2" id="KW-1185">Reference proteome</keyword>
<evidence type="ECO:0000313" key="1">
    <source>
        <dbReference type="EMBL" id="MBB5174057.1"/>
    </source>
</evidence>
<reference evidence="1 2" key="1">
    <citation type="submission" date="2020-08" db="EMBL/GenBank/DDBJ databases">
        <title>Genomic Encyclopedia of Type Strains, Phase IV (KMG-IV): sequencing the most valuable type-strain genomes for metagenomic binning, comparative biology and taxonomic classification.</title>
        <authorList>
            <person name="Goeker M."/>
        </authorList>
    </citation>
    <scope>NUCLEOTIDE SEQUENCE [LARGE SCALE GENOMIC DNA]</scope>
    <source>
        <strain evidence="1 2">DSM 24696</strain>
    </source>
</reference>
<proteinExistence type="predicted"/>
<organism evidence="1 2">
    <name type="scientific">Texcoconibacillus texcoconensis</name>
    <dbReference type="NCBI Taxonomy" id="1095777"/>
    <lineage>
        <taxon>Bacteria</taxon>
        <taxon>Bacillati</taxon>
        <taxon>Bacillota</taxon>
        <taxon>Bacilli</taxon>
        <taxon>Bacillales</taxon>
        <taxon>Bacillaceae</taxon>
        <taxon>Texcoconibacillus</taxon>
    </lineage>
</organism>
<protein>
    <submittedName>
        <fullName evidence="1">Uncharacterized protein</fullName>
    </submittedName>
</protein>
<dbReference type="RefSeq" id="WP_184664494.1">
    <property type="nucleotide sequence ID" value="NZ_JACHHB010000010.1"/>
</dbReference>
<accession>A0A840QRZ5</accession>
<comment type="caution">
    <text evidence="1">The sequence shown here is derived from an EMBL/GenBank/DDBJ whole genome shotgun (WGS) entry which is preliminary data.</text>
</comment>